<comment type="caution">
    <text evidence="3">The sequence shown here is derived from an EMBL/GenBank/DDBJ whole genome shotgun (WGS) entry which is preliminary data.</text>
</comment>
<dbReference type="InterPro" id="IPR013762">
    <property type="entry name" value="Integrase-like_cat_sf"/>
</dbReference>
<keyword evidence="4" id="KW-1185">Reference proteome</keyword>
<protein>
    <submittedName>
        <fullName evidence="3">Integrase</fullName>
    </submittedName>
</protein>
<reference evidence="3 4" key="1">
    <citation type="submission" date="2018-02" db="EMBL/GenBank/DDBJ databases">
        <title>Insights into the biology of acidophilic members of the Acidiferrobacteraceae family derived from comparative genomic analyses.</title>
        <authorList>
            <person name="Issotta F."/>
            <person name="Thyssen C."/>
            <person name="Mena C."/>
            <person name="Moya A."/>
            <person name="Bellenberg S."/>
            <person name="Sproer C."/>
            <person name="Covarrubias P.C."/>
            <person name="Sand W."/>
            <person name="Quatrini R."/>
            <person name="Vera M."/>
        </authorList>
    </citation>
    <scope>NUCLEOTIDE SEQUENCE [LARGE SCALE GENOMIC DNA]</scope>
    <source>
        <strain evidence="4">m-1</strain>
    </source>
</reference>
<dbReference type="RefSeq" id="WP_114282699.1">
    <property type="nucleotide sequence ID" value="NZ_PSYR01000001.1"/>
</dbReference>
<dbReference type="SUPFAM" id="SSF56349">
    <property type="entry name" value="DNA breaking-rejoining enzymes"/>
    <property type="match status" value="1"/>
</dbReference>
<dbReference type="InterPro" id="IPR011010">
    <property type="entry name" value="DNA_brk_join_enz"/>
</dbReference>
<sequence length="250" mass="28199">MACFQKRSGSWRAIIKRKGYPTQTRTFDLKGQAETWAKQIENEMDRGVFVSRAEAESTTLAELLDRYENEITPQKRGAAMERSHLKVIGQDPIARCFAARITGRELTAYKNRRLAVVAGSTLNRELNVLSHVFTVAAQEWHIHLPWGNPVRLLSRPRVNDKRDRRLVGDELPRLLAAAQTYGGSAPQMAGHIGPIITWAIETAMRRGEIAAMRWEHLDRKARVLLIPETKNGTPRRVPLSTAALGVPVRH</sequence>
<evidence type="ECO:0000259" key="2">
    <source>
        <dbReference type="PROSITE" id="PS51898"/>
    </source>
</evidence>
<dbReference type="Proteomes" id="UP000253250">
    <property type="component" value="Unassembled WGS sequence"/>
</dbReference>
<dbReference type="PROSITE" id="PS51898">
    <property type="entry name" value="TYR_RECOMBINASE"/>
    <property type="match status" value="1"/>
</dbReference>
<dbReference type="InterPro" id="IPR002104">
    <property type="entry name" value="Integrase_catalytic"/>
</dbReference>
<keyword evidence="1" id="KW-0233">DNA recombination</keyword>
<name>A0A368HM25_9GAMM</name>
<evidence type="ECO:0000256" key="1">
    <source>
        <dbReference type="ARBA" id="ARBA00023172"/>
    </source>
</evidence>
<gene>
    <name evidence="3" type="ORF">C4900_06530</name>
</gene>
<dbReference type="GO" id="GO:0003677">
    <property type="term" value="F:DNA binding"/>
    <property type="evidence" value="ECO:0007669"/>
    <property type="project" value="InterPro"/>
</dbReference>
<dbReference type="OrthoDB" id="9057547at2"/>
<dbReference type="EMBL" id="PSYR01000001">
    <property type="protein sequence ID" value="RCN59350.1"/>
    <property type="molecule type" value="Genomic_DNA"/>
</dbReference>
<evidence type="ECO:0000313" key="3">
    <source>
        <dbReference type="EMBL" id="RCN59350.1"/>
    </source>
</evidence>
<dbReference type="GO" id="GO:0006310">
    <property type="term" value="P:DNA recombination"/>
    <property type="evidence" value="ECO:0007669"/>
    <property type="project" value="UniProtKB-KW"/>
</dbReference>
<dbReference type="GO" id="GO:0015074">
    <property type="term" value="P:DNA integration"/>
    <property type="evidence" value="ECO:0007669"/>
    <property type="project" value="InterPro"/>
</dbReference>
<dbReference type="AlphaFoldDB" id="A0A368HM25"/>
<evidence type="ECO:0000313" key="4">
    <source>
        <dbReference type="Proteomes" id="UP000253250"/>
    </source>
</evidence>
<proteinExistence type="predicted"/>
<dbReference type="Gene3D" id="1.10.443.10">
    <property type="entry name" value="Intergrase catalytic core"/>
    <property type="match status" value="1"/>
</dbReference>
<organism evidence="3 4">
    <name type="scientific">Acidiferrobacter thiooxydans</name>
    <dbReference type="NCBI Taxonomy" id="163359"/>
    <lineage>
        <taxon>Bacteria</taxon>
        <taxon>Pseudomonadati</taxon>
        <taxon>Pseudomonadota</taxon>
        <taxon>Gammaproteobacteria</taxon>
        <taxon>Acidiferrobacterales</taxon>
        <taxon>Acidiferrobacteraceae</taxon>
        <taxon>Acidiferrobacter</taxon>
    </lineage>
</organism>
<feature type="domain" description="Tyr recombinase" evidence="2">
    <location>
        <begin position="161"/>
        <end position="250"/>
    </location>
</feature>
<dbReference type="Pfam" id="PF00589">
    <property type="entry name" value="Phage_integrase"/>
    <property type="match status" value="1"/>
</dbReference>
<accession>A0A368HM25</accession>